<name>A0A2N3LH43_9BACI</name>
<organism evidence="1 2">
    <name type="scientific">Heyndrickxia camelliae</name>
    <dbReference type="NCBI Taxonomy" id="1707093"/>
    <lineage>
        <taxon>Bacteria</taxon>
        <taxon>Bacillati</taxon>
        <taxon>Bacillota</taxon>
        <taxon>Bacilli</taxon>
        <taxon>Bacillales</taxon>
        <taxon>Bacillaceae</taxon>
        <taxon>Heyndrickxia</taxon>
    </lineage>
</organism>
<protein>
    <submittedName>
        <fullName evidence="1">Uncharacterized protein</fullName>
    </submittedName>
</protein>
<sequence length="187" mass="22296">MKITKEKLESNEAKKRGWIWHKKEEPAEKPYDGKVKVRITEEEYNAVISACHINSQGYKTFARTAIEGFDKVDELIQPQTEKDPQDWLTLEFNKEVKEPLDQAANKARMTLEEFVRALVWTKVKQTFKDQKEQDERRREQRRKESYRAFMIRLEPDLIQQYESKYGKINNTTDIENTLKNLLQKELA</sequence>
<evidence type="ECO:0000313" key="1">
    <source>
        <dbReference type="EMBL" id="PKR83894.1"/>
    </source>
</evidence>
<dbReference type="AlphaFoldDB" id="A0A2N3LH43"/>
<keyword evidence="2" id="KW-1185">Reference proteome</keyword>
<dbReference type="EMBL" id="PIQO01000014">
    <property type="protein sequence ID" value="PKR83894.1"/>
    <property type="molecule type" value="Genomic_DNA"/>
</dbReference>
<reference evidence="1 2" key="1">
    <citation type="submission" date="2017-11" db="EMBL/GenBank/DDBJ databases">
        <title>Bacillus camelliae sp. nov., isolated from pu'er tea.</title>
        <authorList>
            <person name="Niu L."/>
        </authorList>
    </citation>
    <scope>NUCLEOTIDE SEQUENCE [LARGE SCALE GENOMIC DNA]</scope>
    <source>
        <strain evidence="1 2">7578-1</strain>
    </source>
</reference>
<proteinExistence type="predicted"/>
<dbReference type="OrthoDB" id="2843096at2"/>
<dbReference type="RefSeq" id="WP_101355347.1">
    <property type="nucleotide sequence ID" value="NZ_PIQO01000014.1"/>
</dbReference>
<gene>
    <name evidence="1" type="ORF">CWO92_16690</name>
</gene>
<accession>A0A2N3LH43</accession>
<comment type="caution">
    <text evidence="1">The sequence shown here is derived from an EMBL/GenBank/DDBJ whole genome shotgun (WGS) entry which is preliminary data.</text>
</comment>
<evidence type="ECO:0000313" key="2">
    <source>
        <dbReference type="Proteomes" id="UP000233440"/>
    </source>
</evidence>
<dbReference type="Proteomes" id="UP000233440">
    <property type="component" value="Unassembled WGS sequence"/>
</dbReference>